<proteinExistence type="predicted"/>
<evidence type="ECO:0000256" key="1">
    <source>
        <dbReference type="SAM" id="MobiDB-lite"/>
    </source>
</evidence>
<dbReference type="GeneID" id="71991135"/>
<accession>A0A9Q8PF55</accession>
<dbReference type="OrthoDB" id="10532184at2759"/>
<evidence type="ECO:0000313" key="2">
    <source>
        <dbReference type="EMBL" id="UJO21301.1"/>
    </source>
</evidence>
<feature type="compositionally biased region" description="Polar residues" evidence="1">
    <location>
        <begin position="7"/>
        <end position="31"/>
    </location>
</feature>
<reference evidence="2" key="2">
    <citation type="journal article" date="2022" name="Microb. Genom.">
        <title>A chromosome-scale genome assembly of the tomato pathogen Cladosporium fulvum reveals a compartmentalized genome architecture and the presence of a dispensable chromosome.</title>
        <authorList>
            <person name="Zaccaron A.Z."/>
            <person name="Chen L.H."/>
            <person name="Samaras A."/>
            <person name="Stergiopoulos I."/>
        </authorList>
    </citation>
    <scope>NUCLEOTIDE SEQUENCE</scope>
    <source>
        <strain evidence="2">Race5_Kim</strain>
    </source>
</reference>
<name>A0A9Q8PF55_PASFU</name>
<feature type="compositionally biased region" description="Acidic residues" evidence="1">
    <location>
        <begin position="269"/>
        <end position="295"/>
    </location>
</feature>
<keyword evidence="3" id="KW-1185">Reference proteome</keyword>
<dbReference type="Proteomes" id="UP000756132">
    <property type="component" value="Chromosome 8"/>
</dbReference>
<evidence type="ECO:0000313" key="3">
    <source>
        <dbReference type="Proteomes" id="UP000756132"/>
    </source>
</evidence>
<dbReference type="RefSeq" id="XP_047765667.1">
    <property type="nucleotide sequence ID" value="XM_047910405.1"/>
</dbReference>
<dbReference type="AlphaFoldDB" id="A0A9Q8PF55"/>
<sequence>MSDITAAATSNIADDIRPSNTSTALNHNATRSPKPASEHEARLQLLNIAQELQDIIYEYAFEDVVHIQQQDIDATYSGPPLLSALRTNTRQDIFHRAEEIYYKTASFVLEEEFLVPFLLQRKEYSKHFSDICVWLRNYPAVAADQKWVFKSPLDYPKALEGTGYALVYILAQFMLDKKCATELEEENMSKLYEALSQAGIKVKEDILRVPVFMEYDEGEGIKSTTTWTSEPKRDVLCRWRDVLETLERKRKEEKEAAKSAQASHNSIDEVVDQGQDADDETDAVQEDEVEDHDAT</sequence>
<organism evidence="2 3">
    <name type="scientific">Passalora fulva</name>
    <name type="common">Tomato leaf mold</name>
    <name type="synonym">Cladosporium fulvum</name>
    <dbReference type="NCBI Taxonomy" id="5499"/>
    <lineage>
        <taxon>Eukaryota</taxon>
        <taxon>Fungi</taxon>
        <taxon>Dikarya</taxon>
        <taxon>Ascomycota</taxon>
        <taxon>Pezizomycotina</taxon>
        <taxon>Dothideomycetes</taxon>
        <taxon>Dothideomycetidae</taxon>
        <taxon>Mycosphaerellales</taxon>
        <taxon>Mycosphaerellaceae</taxon>
        <taxon>Fulvia</taxon>
    </lineage>
</organism>
<feature type="region of interest" description="Disordered" evidence="1">
    <location>
        <begin position="250"/>
        <end position="295"/>
    </location>
</feature>
<dbReference type="OMA" id="FMEYDEG"/>
<reference evidence="2" key="1">
    <citation type="submission" date="2021-12" db="EMBL/GenBank/DDBJ databases">
        <authorList>
            <person name="Zaccaron A."/>
            <person name="Stergiopoulos I."/>
        </authorList>
    </citation>
    <scope>NUCLEOTIDE SEQUENCE</scope>
    <source>
        <strain evidence="2">Race5_Kim</strain>
    </source>
</reference>
<feature type="region of interest" description="Disordered" evidence="1">
    <location>
        <begin position="1"/>
        <end position="37"/>
    </location>
</feature>
<gene>
    <name evidence="2" type="ORF">CLAFUR5_11257</name>
</gene>
<dbReference type="KEGG" id="ffu:CLAFUR5_11257"/>
<dbReference type="EMBL" id="CP090170">
    <property type="protein sequence ID" value="UJO21301.1"/>
    <property type="molecule type" value="Genomic_DNA"/>
</dbReference>
<protein>
    <submittedName>
        <fullName evidence="2">Uncharacterized protein</fullName>
    </submittedName>
</protein>